<dbReference type="SUPFAM" id="SSF51445">
    <property type="entry name" value="(Trans)glycosidases"/>
    <property type="match status" value="1"/>
</dbReference>
<evidence type="ECO:0000259" key="7">
    <source>
        <dbReference type="Pfam" id="PF01301"/>
    </source>
</evidence>
<dbReference type="GO" id="GO:0005975">
    <property type="term" value="P:carbohydrate metabolic process"/>
    <property type="evidence" value="ECO:0007669"/>
    <property type="project" value="InterPro"/>
</dbReference>
<dbReference type="InterPro" id="IPR001944">
    <property type="entry name" value="Glycoside_Hdrlase_35"/>
</dbReference>
<dbReference type="OrthoDB" id="9813184at2"/>
<dbReference type="PRINTS" id="PR00742">
    <property type="entry name" value="GLHYDRLASE35"/>
</dbReference>
<dbReference type="InterPro" id="IPR048913">
    <property type="entry name" value="BetaGal_gal-bd"/>
</dbReference>
<dbReference type="EC" id="3.2.1.23" evidence="5"/>
<dbReference type="InterPro" id="IPR026283">
    <property type="entry name" value="B-gal_1-like"/>
</dbReference>
<evidence type="ECO:0000259" key="8">
    <source>
        <dbReference type="Pfam" id="PF21317"/>
    </source>
</evidence>
<keyword evidence="2 5" id="KW-0378">Hydrolase</keyword>
<evidence type="ECO:0000256" key="1">
    <source>
        <dbReference type="ARBA" id="ARBA00009809"/>
    </source>
</evidence>
<organism evidence="10 11">
    <name type="scientific">Vagococcus bubulae</name>
    <dbReference type="NCBI Taxonomy" id="1977868"/>
    <lineage>
        <taxon>Bacteria</taxon>
        <taxon>Bacillati</taxon>
        <taxon>Bacillota</taxon>
        <taxon>Bacilli</taxon>
        <taxon>Lactobacillales</taxon>
        <taxon>Enterococcaceae</taxon>
        <taxon>Vagococcus</taxon>
    </lineage>
</organism>
<dbReference type="Pfam" id="PF01301">
    <property type="entry name" value="Glyco_hydro_35"/>
    <property type="match status" value="1"/>
</dbReference>
<dbReference type="SUPFAM" id="SSF49785">
    <property type="entry name" value="Galactose-binding domain-like"/>
    <property type="match status" value="1"/>
</dbReference>
<dbReference type="PANTHER" id="PTHR23421">
    <property type="entry name" value="BETA-GALACTOSIDASE RELATED"/>
    <property type="match status" value="1"/>
</dbReference>
<comment type="caution">
    <text evidence="10">The sequence shown here is derived from an EMBL/GenBank/DDBJ whole genome shotgun (WGS) entry which is preliminary data.</text>
</comment>
<dbReference type="InterPro" id="IPR031330">
    <property type="entry name" value="Gly_Hdrlase_35_cat"/>
</dbReference>
<feature type="domain" description="Beta-galactosidase 1-like first all-beta" evidence="8">
    <location>
        <begin position="374"/>
        <end position="489"/>
    </location>
</feature>
<dbReference type="Gene3D" id="2.60.120.260">
    <property type="entry name" value="Galactose-binding domain-like"/>
    <property type="match status" value="2"/>
</dbReference>
<dbReference type="Pfam" id="PF21467">
    <property type="entry name" value="BetaGal_gal-bd"/>
    <property type="match status" value="1"/>
</dbReference>
<evidence type="ECO:0000313" key="10">
    <source>
        <dbReference type="EMBL" id="RST95080.1"/>
    </source>
</evidence>
<dbReference type="RefSeq" id="WP_125956903.1">
    <property type="nucleotide sequence ID" value="NZ_JAQEJV010000007.1"/>
</dbReference>
<keyword evidence="11" id="KW-1185">Reference proteome</keyword>
<evidence type="ECO:0000256" key="3">
    <source>
        <dbReference type="ARBA" id="ARBA00023295"/>
    </source>
</evidence>
<dbReference type="AlphaFoldDB" id="A0A429ZMY6"/>
<dbReference type="InterPro" id="IPR048912">
    <property type="entry name" value="BetaGal1-like_ABD1"/>
</dbReference>
<dbReference type="PIRSF" id="PIRSF006336">
    <property type="entry name" value="B-gal"/>
    <property type="match status" value="1"/>
</dbReference>
<reference evidence="10 11" key="1">
    <citation type="submission" date="2017-05" db="EMBL/GenBank/DDBJ databases">
        <title>Vagococcus spp. assemblies.</title>
        <authorList>
            <person name="Gulvik C.A."/>
        </authorList>
    </citation>
    <scope>NUCLEOTIDE SEQUENCE [LARGE SCALE GENOMIC DNA]</scope>
    <source>
        <strain evidence="10 11">SS1994</strain>
    </source>
</reference>
<sequence length="592" mass="67828">MQTFSIEKEFLLDGEPMKIISGAIHYFRMTPNQWEDSLFNLKALGANTVETYIPWNIHEPTEGTFDFSGMKDIESFVKLAQKMGLYVILRPSVYICAEWEFGGLPAWLLKDGMIRLRSTDTIFMEKVANYYHELLPKLRPLQITQGGPVIMMQIENEYGSYGMEKDYLIATKKIVESYGIDVPLFTSDGSWKEVLDAGSLIDEDVFVAGNFGSQSIQNAAVLKEFMAEHNKSWPIMSMEYWDGWFNRWGEDIIKRDPKDLANEVKDMLQLGSINLYMFHGGTNFGFYNGCSARGNTDLPQVTSYDYDALLNESGQPTEKYYLVQQAIKEVCPDVWQAKPRVKQLVNLGSFPIQKSVSFFHTKDDMMTPVYSSYPLTMETISNGYGYLLYDFELKNYHHDNKLKVVEASDRLKIYTDGSHLATQYQETNGNELILNGDNNKETIKMSILIENMGRVNYGYKLNNPTQMKGIRGGVMYDIHFHQGFKHYPLTMSSEQLNAIDFNKQSNPNHPSFYQTTFHLDDIGDTYIDCSNYGKGVIIVNGVNLGRYWNRGPYLSLYCPKEFLHVGENDIIIFETEGKNITNVSFSDSPLYL</sequence>
<feature type="active site" description="Proton donor" evidence="4">
    <location>
        <position position="157"/>
    </location>
</feature>
<dbReference type="Pfam" id="PF21317">
    <property type="entry name" value="BetaGal_ABD_1"/>
    <property type="match status" value="1"/>
</dbReference>
<protein>
    <recommendedName>
        <fullName evidence="5">Beta-galactosidase</fullName>
        <ecNumber evidence="5">3.2.1.23</ecNumber>
    </recommendedName>
</protein>
<evidence type="ECO:0000256" key="2">
    <source>
        <dbReference type="ARBA" id="ARBA00022801"/>
    </source>
</evidence>
<dbReference type="Proteomes" id="UP000288490">
    <property type="component" value="Unassembled WGS sequence"/>
</dbReference>
<dbReference type="InterPro" id="IPR017853">
    <property type="entry name" value="GH"/>
</dbReference>
<feature type="domain" description="Glycoside hydrolase 35 catalytic" evidence="7">
    <location>
        <begin position="9"/>
        <end position="329"/>
    </location>
</feature>
<dbReference type="PROSITE" id="PS01182">
    <property type="entry name" value="GLYCOSYL_HYDROL_F35"/>
    <property type="match status" value="1"/>
</dbReference>
<dbReference type="InterPro" id="IPR008979">
    <property type="entry name" value="Galactose-bd-like_sf"/>
</dbReference>
<feature type="domain" description="Beta-galactosidase galactose-binding" evidence="9">
    <location>
        <begin position="510"/>
        <end position="568"/>
    </location>
</feature>
<accession>A0A429ZMY6</accession>
<evidence type="ECO:0000256" key="4">
    <source>
        <dbReference type="PIRSR" id="PIRSR006336-1"/>
    </source>
</evidence>
<dbReference type="Gene3D" id="3.20.20.80">
    <property type="entry name" value="Glycosidases"/>
    <property type="match status" value="1"/>
</dbReference>
<evidence type="ECO:0000259" key="9">
    <source>
        <dbReference type="Pfam" id="PF21467"/>
    </source>
</evidence>
<comment type="similarity">
    <text evidence="1 6">Belongs to the glycosyl hydrolase 35 family.</text>
</comment>
<evidence type="ECO:0000256" key="6">
    <source>
        <dbReference type="RuleBase" id="RU003679"/>
    </source>
</evidence>
<dbReference type="InterPro" id="IPR019801">
    <property type="entry name" value="Glyco_hydro_35_CS"/>
</dbReference>
<gene>
    <name evidence="10" type="ORF">CBF36_04210</name>
</gene>
<dbReference type="FunFam" id="3.20.20.80:FF:000116">
    <property type="entry name" value="Beta-galactosidase 3"/>
    <property type="match status" value="1"/>
</dbReference>
<evidence type="ECO:0000313" key="11">
    <source>
        <dbReference type="Proteomes" id="UP000288490"/>
    </source>
</evidence>
<evidence type="ECO:0000256" key="5">
    <source>
        <dbReference type="RuleBase" id="RU000675"/>
    </source>
</evidence>
<proteinExistence type="inferred from homology"/>
<dbReference type="EMBL" id="NGJT01000005">
    <property type="protein sequence ID" value="RST95080.1"/>
    <property type="molecule type" value="Genomic_DNA"/>
</dbReference>
<dbReference type="GO" id="GO:0004565">
    <property type="term" value="F:beta-galactosidase activity"/>
    <property type="evidence" value="ECO:0007669"/>
    <property type="project" value="UniProtKB-EC"/>
</dbReference>
<name>A0A429ZMY6_9ENTE</name>
<feature type="active site" description="Nucleophile" evidence="4">
    <location>
        <position position="239"/>
    </location>
</feature>
<comment type="catalytic activity">
    <reaction evidence="5">
        <text>Hydrolysis of terminal non-reducing beta-D-galactose residues in beta-D-galactosides.</text>
        <dbReference type="EC" id="3.2.1.23"/>
    </reaction>
</comment>
<keyword evidence="3 5" id="KW-0326">Glycosidase</keyword>